<feature type="binding site" evidence="13">
    <location>
        <begin position="80"/>
        <end position="87"/>
    </location>
    <ligand>
        <name>ATP</name>
        <dbReference type="ChEBI" id="CHEBI:30616"/>
    </ligand>
</feature>
<evidence type="ECO:0000256" key="1">
    <source>
        <dbReference type="ARBA" id="ARBA00002274"/>
    </source>
</evidence>
<keyword evidence="15" id="KW-0812">Transmembrane</keyword>
<keyword evidence="17" id="KW-1185">Reference proteome</keyword>
<keyword evidence="5 13" id="KW-0444">Lipid biosynthesis</keyword>
<keyword evidence="8 13" id="KW-0547">Nucleotide-binding</keyword>
<dbReference type="AlphaFoldDB" id="A0A1I1SZ70"/>
<evidence type="ECO:0000256" key="7">
    <source>
        <dbReference type="ARBA" id="ARBA00022679"/>
    </source>
</evidence>
<feature type="region of interest" description="Disordered" evidence="14">
    <location>
        <begin position="1"/>
        <end position="23"/>
    </location>
</feature>
<comment type="function">
    <text evidence="1 13">Transfers the gamma-phosphate of ATP to the 4'-position of a tetraacyldisaccharide 1-phosphate intermediate (termed DS-1-P) to form tetraacyldisaccharide 1,4'-bis-phosphate (lipid IVA).</text>
</comment>
<dbReference type="Pfam" id="PF02606">
    <property type="entry name" value="LpxK"/>
    <property type="match status" value="1"/>
</dbReference>
<dbReference type="PANTHER" id="PTHR42724:SF1">
    <property type="entry name" value="TETRAACYLDISACCHARIDE 4'-KINASE, MITOCHONDRIAL-RELATED"/>
    <property type="match status" value="1"/>
</dbReference>
<evidence type="ECO:0000256" key="2">
    <source>
        <dbReference type="ARBA" id="ARBA00004870"/>
    </source>
</evidence>
<dbReference type="Proteomes" id="UP000199517">
    <property type="component" value="Unassembled WGS sequence"/>
</dbReference>
<dbReference type="UniPathway" id="UPA00359">
    <property type="reaction ID" value="UER00482"/>
</dbReference>
<dbReference type="SUPFAM" id="SSF52540">
    <property type="entry name" value="P-loop containing nucleoside triphosphate hydrolases"/>
    <property type="match status" value="1"/>
</dbReference>
<proteinExistence type="inferred from homology"/>
<dbReference type="PANTHER" id="PTHR42724">
    <property type="entry name" value="TETRAACYLDISACCHARIDE 4'-KINASE"/>
    <property type="match status" value="1"/>
</dbReference>
<dbReference type="EC" id="2.7.1.130" evidence="3 13"/>
<keyword evidence="7 13" id="KW-0808">Transferase</keyword>
<evidence type="ECO:0000313" key="17">
    <source>
        <dbReference type="Proteomes" id="UP000199517"/>
    </source>
</evidence>
<keyword evidence="15" id="KW-0472">Membrane</keyword>
<accession>A0A1I1SZ70</accession>
<evidence type="ECO:0000256" key="12">
    <source>
        <dbReference type="ARBA" id="ARBA00029757"/>
    </source>
</evidence>
<evidence type="ECO:0000256" key="11">
    <source>
        <dbReference type="ARBA" id="ARBA00023098"/>
    </source>
</evidence>
<feature type="transmembrane region" description="Helical" evidence="15">
    <location>
        <begin position="36"/>
        <end position="58"/>
    </location>
</feature>
<evidence type="ECO:0000256" key="6">
    <source>
        <dbReference type="ARBA" id="ARBA00022556"/>
    </source>
</evidence>
<evidence type="ECO:0000256" key="8">
    <source>
        <dbReference type="ARBA" id="ARBA00022741"/>
    </source>
</evidence>
<dbReference type="OrthoDB" id="9766423at2"/>
<dbReference type="GO" id="GO:0005524">
    <property type="term" value="F:ATP binding"/>
    <property type="evidence" value="ECO:0007669"/>
    <property type="project" value="UniProtKB-UniRule"/>
</dbReference>
<dbReference type="GO" id="GO:0005886">
    <property type="term" value="C:plasma membrane"/>
    <property type="evidence" value="ECO:0007669"/>
    <property type="project" value="TreeGrafter"/>
</dbReference>
<protein>
    <recommendedName>
        <fullName evidence="4 13">Tetraacyldisaccharide 4'-kinase</fullName>
        <ecNumber evidence="3 13">2.7.1.130</ecNumber>
    </recommendedName>
    <alternativeName>
        <fullName evidence="12 13">Lipid A 4'-kinase</fullName>
    </alternativeName>
</protein>
<dbReference type="RefSeq" id="WP_092950145.1">
    <property type="nucleotide sequence ID" value="NZ_FOMQ01000003.1"/>
</dbReference>
<name>A0A1I1SZ70_9BURK</name>
<gene>
    <name evidence="13" type="primary">lpxK</name>
    <name evidence="16" type="ORF">SAMN04489710_10315</name>
</gene>
<sequence length="361" mass="38554">MALRNRHGEPPSADPPPHASRPAADGLQRIWRRRGWAAWLLAPLALLYGALAGLRRLLYRTGVLRSERLPVPVVVVGNVIAGGAGKTPVVQALVLELRRRGWRPGVVSRGYGRSTSDCREVLPDSLPGEAGDEPLLLARSTGAPVFVAPLRAQAARALLARHPGTDVIVCDDGLQHWALARDIELCVFNEEGIGNGFLLPAGPLREPWPRGVDAVLHAGPAPRGAGDAPLGTYALRRSLASHAVAQDGQAVPLALLRGQPLHAVAAIARPQAFFDMLRAQGLDVAKTTGLPDHYDFDSWKTNESGGMTLVCTEKDAAKLWKTRPHALAVPLVVEIDPAFFERLHGRLQALAGRSLSSASAS</sequence>
<dbReference type="EMBL" id="FOMQ01000003">
    <property type="protein sequence ID" value="SFD51737.1"/>
    <property type="molecule type" value="Genomic_DNA"/>
</dbReference>
<evidence type="ECO:0000256" key="15">
    <source>
        <dbReference type="SAM" id="Phobius"/>
    </source>
</evidence>
<dbReference type="STRING" id="32040.SAMN04489710_10315"/>
<comment type="similarity">
    <text evidence="13">Belongs to the LpxK family.</text>
</comment>
<dbReference type="GO" id="GO:0009029">
    <property type="term" value="F:lipid-A 4'-kinase activity"/>
    <property type="evidence" value="ECO:0007669"/>
    <property type="project" value="UniProtKB-UniRule"/>
</dbReference>
<comment type="catalytic activity">
    <reaction evidence="13">
        <text>a lipid A disaccharide + ATP = a lipid IVA + ADP + H(+)</text>
        <dbReference type="Rhea" id="RHEA:67840"/>
        <dbReference type="ChEBI" id="CHEBI:15378"/>
        <dbReference type="ChEBI" id="CHEBI:30616"/>
        <dbReference type="ChEBI" id="CHEBI:176343"/>
        <dbReference type="ChEBI" id="CHEBI:176425"/>
        <dbReference type="ChEBI" id="CHEBI:456216"/>
        <dbReference type="EC" id="2.7.1.130"/>
    </reaction>
</comment>
<reference evidence="17" key="1">
    <citation type="submission" date="2016-10" db="EMBL/GenBank/DDBJ databases">
        <authorList>
            <person name="Varghese N."/>
            <person name="Submissions S."/>
        </authorList>
    </citation>
    <scope>NUCLEOTIDE SEQUENCE [LARGE SCALE GENOMIC DNA]</scope>
    <source>
        <strain evidence="17">DSM 7481</strain>
    </source>
</reference>
<keyword evidence="11 13" id="KW-0443">Lipid metabolism</keyword>
<organism evidence="16 17">
    <name type="scientific">Paracidovorax konjaci</name>
    <dbReference type="NCBI Taxonomy" id="32040"/>
    <lineage>
        <taxon>Bacteria</taxon>
        <taxon>Pseudomonadati</taxon>
        <taxon>Pseudomonadota</taxon>
        <taxon>Betaproteobacteria</taxon>
        <taxon>Burkholderiales</taxon>
        <taxon>Comamonadaceae</taxon>
        <taxon>Paracidovorax</taxon>
    </lineage>
</organism>
<dbReference type="InterPro" id="IPR027417">
    <property type="entry name" value="P-loop_NTPase"/>
</dbReference>
<evidence type="ECO:0000256" key="14">
    <source>
        <dbReference type="SAM" id="MobiDB-lite"/>
    </source>
</evidence>
<keyword evidence="15" id="KW-1133">Transmembrane helix</keyword>
<dbReference type="GO" id="GO:0009244">
    <property type="term" value="P:lipopolysaccharide core region biosynthetic process"/>
    <property type="evidence" value="ECO:0007669"/>
    <property type="project" value="TreeGrafter"/>
</dbReference>
<evidence type="ECO:0000256" key="5">
    <source>
        <dbReference type="ARBA" id="ARBA00022516"/>
    </source>
</evidence>
<evidence type="ECO:0000256" key="9">
    <source>
        <dbReference type="ARBA" id="ARBA00022777"/>
    </source>
</evidence>
<evidence type="ECO:0000256" key="13">
    <source>
        <dbReference type="HAMAP-Rule" id="MF_00409"/>
    </source>
</evidence>
<dbReference type="HAMAP" id="MF_00409">
    <property type="entry name" value="LpxK"/>
    <property type="match status" value="1"/>
</dbReference>
<evidence type="ECO:0000256" key="3">
    <source>
        <dbReference type="ARBA" id="ARBA00012071"/>
    </source>
</evidence>
<keyword evidence="9 13" id="KW-0418">Kinase</keyword>
<dbReference type="InterPro" id="IPR003758">
    <property type="entry name" value="LpxK"/>
</dbReference>
<keyword evidence="10 13" id="KW-0067">ATP-binding</keyword>
<dbReference type="NCBIfam" id="TIGR00682">
    <property type="entry name" value="lpxK"/>
    <property type="match status" value="1"/>
</dbReference>
<evidence type="ECO:0000256" key="4">
    <source>
        <dbReference type="ARBA" id="ARBA00016436"/>
    </source>
</evidence>
<dbReference type="GO" id="GO:0009245">
    <property type="term" value="P:lipid A biosynthetic process"/>
    <property type="evidence" value="ECO:0007669"/>
    <property type="project" value="UniProtKB-UniRule"/>
</dbReference>
<comment type="pathway">
    <text evidence="2 13">Glycolipid biosynthesis; lipid IV(A) biosynthesis; lipid IV(A) from (3R)-3-hydroxytetradecanoyl-[acyl-carrier-protein] and UDP-N-acetyl-alpha-D-glucosamine: step 6/6.</text>
</comment>
<evidence type="ECO:0000256" key="10">
    <source>
        <dbReference type="ARBA" id="ARBA00022840"/>
    </source>
</evidence>
<keyword evidence="6 13" id="KW-0441">Lipid A biosynthesis</keyword>
<evidence type="ECO:0000313" key="16">
    <source>
        <dbReference type="EMBL" id="SFD51737.1"/>
    </source>
</evidence>